<dbReference type="CDD" id="cd15457">
    <property type="entry name" value="NADAR"/>
    <property type="match status" value="1"/>
</dbReference>
<dbReference type="AlphaFoldDB" id="A0A840F7W6"/>
<name>A0A840F7W6_9ACTN</name>
<evidence type="ECO:0000256" key="1">
    <source>
        <dbReference type="ARBA" id="ARBA00000022"/>
    </source>
</evidence>
<comment type="catalytic activity">
    <reaction evidence="2">
        <text>2,5-diamino-6-hydroxy-4-(5-phosphoribosylamino)-pyrimidine + H2O = 2,5,6-triamino-4-hydroxypyrimidine + D-ribose 5-phosphate</text>
        <dbReference type="Rhea" id="RHEA:23436"/>
        <dbReference type="ChEBI" id="CHEBI:15377"/>
        <dbReference type="ChEBI" id="CHEBI:58614"/>
        <dbReference type="ChEBI" id="CHEBI:78346"/>
        <dbReference type="ChEBI" id="CHEBI:137796"/>
    </reaction>
</comment>
<dbReference type="Gene3D" id="1.10.357.40">
    <property type="entry name" value="YbiA-like"/>
    <property type="match status" value="1"/>
</dbReference>
<dbReference type="EMBL" id="JACIFP010000001">
    <property type="protein sequence ID" value="MBB4135607.1"/>
    <property type="molecule type" value="Genomic_DNA"/>
</dbReference>
<dbReference type="Pfam" id="PF08719">
    <property type="entry name" value="NADAR"/>
    <property type="match status" value="1"/>
</dbReference>
<gene>
    <name evidence="4" type="ORF">BKA16_002159</name>
</gene>
<proteinExistence type="predicted"/>
<dbReference type="Proteomes" id="UP000551501">
    <property type="component" value="Unassembled WGS sequence"/>
</dbReference>
<accession>A0A840F7W6</accession>
<evidence type="ECO:0000256" key="2">
    <source>
        <dbReference type="ARBA" id="ARBA00000751"/>
    </source>
</evidence>
<dbReference type="SUPFAM" id="SSF143990">
    <property type="entry name" value="YbiA-like"/>
    <property type="match status" value="1"/>
</dbReference>
<evidence type="ECO:0000259" key="3">
    <source>
        <dbReference type="Pfam" id="PF08719"/>
    </source>
</evidence>
<evidence type="ECO:0000313" key="4">
    <source>
        <dbReference type="EMBL" id="MBB4135607.1"/>
    </source>
</evidence>
<comment type="catalytic activity">
    <reaction evidence="1">
        <text>5-amino-6-(5-phospho-D-ribosylamino)uracil + H2O = 5,6-diaminouracil + D-ribose 5-phosphate</text>
        <dbReference type="Rhea" id="RHEA:55020"/>
        <dbReference type="ChEBI" id="CHEBI:15377"/>
        <dbReference type="ChEBI" id="CHEBI:46252"/>
        <dbReference type="ChEBI" id="CHEBI:58453"/>
        <dbReference type="ChEBI" id="CHEBI:78346"/>
    </reaction>
</comment>
<sequence>MTVAIDAFRGTYLFLSNFYEVAFDVPMLGRVNSSEHAFNALKSSDPQEQQSVLAAATPGEAKQRGRTVTLRSGWEMGGRVQAMQMVLQSKFESDDMRDLLDSTGDAALVEGNTHHDNFWGDCRCGGPRCAVRGTNMLGELLMAERAKDRRVR</sequence>
<evidence type="ECO:0000313" key="5">
    <source>
        <dbReference type="Proteomes" id="UP000551501"/>
    </source>
</evidence>
<protein>
    <recommendedName>
        <fullName evidence="3">NADAR domain-containing protein</fullName>
    </recommendedName>
</protein>
<keyword evidence="5" id="KW-1185">Reference proteome</keyword>
<dbReference type="InterPro" id="IPR012816">
    <property type="entry name" value="NADAR"/>
</dbReference>
<organism evidence="4 5">
    <name type="scientific">Gordonia humi</name>
    <dbReference type="NCBI Taxonomy" id="686429"/>
    <lineage>
        <taxon>Bacteria</taxon>
        <taxon>Bacillati</taxon>
        <taxon>Actinomycetota</taxon>
        <taxon>Actinomycetes</taxon>
        <taxon>Mycobacteriales</taxon>
        <taxon>Gordoniaceae</taxon>
        <taxon>Gordonia</taxon>
    </lineage>
</organism>
<reference evidence="4 5" key="1">
    <citation type="submission" date="2020-08" db="EMBL/GenBank/DDBJ databases">
        <title>Sequencing the genomes of 1000 actinobacteria strains.</title>
        <authorList>
            <person name="Klenk H.-P."/>
        </authorList>
    </citation>
    <scope>NUCLEOTIDE SEQUENCE [LARGE SCALE GENOMIC DNA]</scope>
    <source>
        <strain evidence="4 5">DSM 45298</strain>
    </source>
</reference>
<dbReference type="RefSeq" id="WP_183370632.1">
    <property type="nucleotide sequence ID" value="NZ_BAABHL010000122.1"/>
</dbReference>
<feature type="domain" description="NADAR" evidence="3">
    <location>
        <begin position="11"/>
        <end position="146"/>
    </location>
</feature>
<comment type="caution">
    <text evidence="4">The sequence shown here is derived from an EMBL/GenBank/DDBJ whole genome shotgun (WGS) entry which is preliminary data.</text>
</comment>
<dbReference type="InterPro" id="IPR037238">
    <property type="entry name" value="YbiA-like_sf"/>
</dbReference>